<sequence length="149" mass="16651">MFRPILLLLAVLGFALAGPARADDAINTTLFGHLAADGYDVVAYQTDDRAIKGKSEFRYAWHGANWQFASAEHLATFKADPQRYAPQYGGYCAYAVAKGDKVGIDPEAYSVVDGKLYLNYSKDIRGKWLERRDAYIEQADHNWPALSQQ</sequence>
<dbReference type="EMBL" id="JAAVXB010000011">
    <property type="protein sequence ID" value="NKF24033.1"/>
    <property type="molecule type" value="Genomic_DNA"/>
</dbReference>
<dbReference type="Proteomes" id="UP000653472">
    <property type="component" value="Unassembled WGS sequence"/>
</dbReference>
<reference evidence="2" key="1">
    <citation type="submission" date="2020-03" db="EMBL/GenBank/DDBJ databases">
        <title>Solimonas marina sp. nov., isolated from deep seawater of the Pacific Ocean.</title>
        <authorList>
            <person name="Liu X."/>
            <person name="Lai Q."/>
            <person name="Sun F."/>
            <person name="Gai Y."/>
            <person name="Li G."/>
            <person name="Shao Z."/>
        </authorList>
    </citation>
    <scope>NUCLEOTIDE SEQUENCE</scope>
    <source>
        <strain evidence="2">C16B3</strain>
    </source>
</reference>
<keyword evidence="1" id="KW-0732">Signal</keyword>
<feature type="chain" id="PRO_5036983880" evidence="1">
    <location>
        <begin position="23"/>
        <end position="149"/>
    </location>
</feature>
<dbReference type="RefSeq" id="WP_168149359.1">
    <property type="nucleotide sequence ID" value="NZ_JAAVXB010000011.1"/>
</dbReference>
<gene>
    <name evidence="2" type="ORF">G7Y82_17105</name>
</gene>
<proteinExistence type="predicted"/>
<name>A0A969WDJ9_9GAMM</name>
<evidence type="ECO:0000313" key="2">
    <source>
        <dbReference type="EMBL" id="NKF24033.1"/>
    </source>
</evidence>
<dbReference type="AlphaFoldDB" id="A0A969WDJ9"/>
<accession>A0A969WDJ9</accession>
<protein>
    <submittedName>
        <fullName evidence="2">Tat pathway signal sequence domain protein</fullName>
    </submittedName>
</protein>
<organism evidence="2 3">
    <name type="scientific">Solimonas marina</name>
    <dbReference type="NCBI Taxonomy" id="2714601"/>
    <lineage>
        <taxon>Bacteria</taxon>
        <taxon>Pseudomonadati</taxon>
        <taxon>Pseudomonadota</taxon>
        <taxon>Gammaproteobacteria</taxon>
        <taxon>Nevskiales</taxon>
        <taxon>Nevskiaceae</taxon>
        <taxon>Solimonas</taxon>
    </lineage>
</organism>
<keyword evidence="3" id="KW-1185">Reference proteome</keyword>
<evidence type="ECO:0000313" key="3">
    <source>
        <dbReference type="Proteomes" id="UP000653472"/>
    </source>
</evidence>
<dbReference type="NCBIfam" id="NF041384">
    <property type="entry name" value="YHS_seleno_dom"/>
    <property type="match status" value="1"/>
</dbReference>
<comment type="caution">
    <text evidence="2">The sequence shown here is derived from an EMBL/GenBank/DDBJ whole genome shotgun (WGS) entry which is preliminary data.</text>
</comment>
<feature type="signal peptide" evidence="1">
    <location>
        <begin position="1"/>
        <end position="22"/>
    </location>
</feature>
<evidence type="ECO:0000256" key="1">
    <source>
        <dbReference type="SAM" id="SignalP"/>
    </source>
</evidence>